<evidence type="ECO:0000313" key="2">
    <source>
        <dbReference type="EnsemblPlants" id="AES67798"/>
    </source>
</evidence>
<dbReference type="HOGENOM" id="CLU_3109397_0_0_1"/>
<reference evidence="2" key="3">
    <citation type="submission" date="2015-04" db="UniProtKB">
        <authorList>
            <consortium name="EnsemblPlants"/>
        </authorList>
    </citation>
    <scope>IDENTIFICATION</scope>
    <source>
        <strain evidence="2">cv. Jemalong A17</strain>
    </source>
</reference>
<evidence type="ECO:0000313" key="3">
    <source>
        <dbReference type="Proteomes" id="UP000002051"/>
    </source>
</evidence>
<name>G7IS18_MEDTR</name>
<reference evidence="1 3" key="2">
    <citation type="journal article" date="2014" name="BMC Genomics">
        <title>An improved genome release (version Mt4.0) for the model legume Medicago truncatula.</title>
        <authorList>
            <person name="Tang H."/>
            <person name="Krishnakumar V."/>
            <person name="Bidwell S."/>
            <person name="Rosen B."/>
            <person name="Chan A."/>
            <person name="Zhou S."/>
            <person name="Gentzbittel L."/>
            <person name="Childs K.L."/>
            <person name="Yandell M."/>
            <person name="Gundlach H."/>
            <person name="Mayer K.F."/>
            <person name="Schwartz D.C."/>
            <person name="Town C.D."/>
        </authorList>
    </citation>
    <scope>GENOME REANNOTATION</scope>
    <source>
        <strain evidence="2 3">cv. Jemalong A17</strain>
    </source>
</reference>
<organism evidence="1 3">
    <name type="scientific">Medicago truncatula</name>
    <name type="common">Barrel medic</name>
    <name type="synonym">Medicago tribuloides</name>
    <dbReference type="NCBI Taxonomy" id="3880"/>
    <lineage>
        <taxon>Eukaryota</taxon>
        <taxon>Viridiplantae</taxon>
        <taxon>Streptophyta</taxon>
        <taxon>Embryophyta</taxon>
        <taxon>Tracheophyta</taxon>
        <taxon>Spermatophyta</taxon>
        <taxon>Magnoliopsida</taxon>
        <taxon>eudicotyledons</taxon>
        <taxon>Gunneridae</taxon>
        <taxon>Pentapetalae</taxon>
        <taxon>rosids</taxon>
        <taxon>fabids</taxon>
        <taxon>Fabales</taxon>
        <taxon>Fabaceae</taxon>
        <taxon>Papilionoideae</taxon>
        <taxon>50 kb inversion clade</taxon>
        <taxon>NPAAA clade</taxon>
        <taxon>Hologalegina</taxon>
        <taxon>IRL clade</taxon>
        <taxon>Trifolieae</taxon>
        <taxon>Medicago</taxon>
    </lineage>
</organism>
<gene>
    <name evidence="1" type="ordered locus">MTR_2g099460</name>
</gene>
<evidence type="ECO:0000313" key="1">
    <source>
        <dbReference type="EMBL" id="AES67798.1"/>
    </source>
</evidence>
<dbReference type="EnsemblPlants" id="AES67798">
    <property type="protein sequence ID" value="AES67798"/>
    <property type="gene ID" value="MTR_2g099460"/>
</dbReference>
<reference evidence="1 3" key="1">
    <citation type="journal article" date="2011" name="Nature">
        <title>The Medicago genome provides insight into the evolution of rhizobial symbioses.</title>
        <authorList>
            <person name="Young N.D."/>
            <person name="Debelle F."/>
            <person name="Oldroyd G.E."/>
            <person name="Geurts R."/>
            <person name="Cannon S.B."/>
            <person name="Udvardi M.K."/>
            <person name="Benedito V.A."/>
            <person name="Mayer K.F."/>
            <person name="Gouzy J."/>
            <person name="Schoof H."/>
            <person name="Van de Peer Y."/>
            <person name="Proost S."/>
            <person name="Cook D.R."/>
            <person name="Meyers B.C."/>
            <person name="Spannagl M."/>
            <person name="Cheung F."/>
            <person name="De Mita S."/>
            <person name="Krishnakumar V."/>
            <person name="Gundlach H."/>
            <person name="Zhou S."/>
            <person name="Mudge J."/>
            <person name="Bharti A.K."/>
            <person name="Murray J.D."/>
            <person name="Naoumkina M.A."/>
            <person name="Rosen B."/>
            <person name="Silverstein K.A."/>
            <person name="Tang H."/>
            <person name="Rombauts S."/>
            <person name="Zhao P.X."/>
            <person name="Zhou P."/>
            <person name="Barbe V."/>
            <person name="Bardou P."/>
            <person name="Bechner M."/>
            <person name="Bellec A."/>
            <person name="Berger A."/>
            <person name="Berges H."/>
            <person name="Bidwell S."/>
            <person name="Bisseling T."/>
            <person name="Choisne N."/>
            <person name="Couloux A."/>
            <person name="Denny R."/>
            <person name="Deshpande S."/>
            <person name="Dai X."/>
            <person name="Doyle J.J."/>
            <person name="Dudez A.M."/>
            <person name="Farmer A.D."/>
            <person name="Fouteau S."/>
            <person name="Franken C."/>
            <person name="Gibelin C."/>
            <person name="Gish J."/>
            <person name="Goldstein S."/>
            <person name="Gonzalez A.J."/>
            <person name="Green P.J."/>
            <person name="Hallab A."/>
            <person name="Hartog M."/>
            <person name="Hua A."/>
            <person name="Humphray S.J."/>
            <person name="Jeong D.H."/>
            <person name="Jing Y."/>
            <person name="Jocker A."/>
            <person name="Kenton S.M."/>
            <person name="Kim D.J."/>
            <person name="Klee K."/>
            <person name="Lai H."/>
            <person name="Lang C."/>
            <person name="Lin S."/>
            <person name="Macmil S.L."/>
            <person name="Magdelenat G."/>
            <person name="Matthews L."/>
            <person name="McCorrison J."/>
            <person name="Monaghan E.L."/>
            <person name="Mun J.H."/>
            <person name="Najar F.Z."/>
            <person name="Nicholson C."/>
            <person name="Noirot C."/>
            <person name="O'Bleness M."/>
            <person name="Paule C.R."/>
            <person name="Poulain J."/>
            <person name="Prion F."/>
            <person name="Qin B."/>
            <person name="Qu C."/>
            <person name="Retzel E.F."/>
            <person name="Riddle C."/>
            <person name="Sallet E."/>
            <person name="Samain S."/>
            <person name="Samson N."/>
            <person name="Sanders I."/>
            <person name="Saurat O."/>
            <person name="Scarpelli C."/>
            <person name="Schiex T."/>
            <person name="Segurens B."/>
            <person name="Severin A.J."/>
            <person name="Sherrier D.J."/>
            <person name="Shi R."/>
            <person name="Sims S."/>
            <person name="Singer S.R."/>
            <person name="Sinharoy S."/>
            <person name="Sterck L."/>
            <person name="Viollet A."/>
            <person name="Wang B.B."/>
            <person name="Wang K."/>
            <person name="Wang M."/>
            <person name="Wang X."/>
            <person name="Warfsmann J."/>
            <person name="Weissenbach J."/>
            <person name="White D.D."/>
            <person name="White J.D."/>
            <person name="Wiley G.B."/>
            <person name="Wincker P."/>
            <person name="Xing Y."/>
            <person name="Yang L."/>
            <person name="Yao Z."/>
            <person name="Ying F."/>
            <person name="Zhai J."/>
            <person name="Zhou L."/>
            <person name="Zuber A."/>
            <person name="Denarie J."/>
            <person name="Dixon R.A."/>
            <person name="May G.D."/>
            <person name="Schwartz D.C."/>
            <person name="Rogers J."/>
            <person name="Quetier F."/>
            <person name="Town C.D."/>
            <person name="Roe B.A."/>
        </authorList>
    </citation>
    <scope>NUCLEOTIDE SEQUENCE [LARGE SCALE GENOMIC DNA]</scope>
    <source>
        <strain evidence="1">A17</strain>
        <strain evidence="2 3">cv. Jemalong A17</strain>
    </source>
</reference>
<proteinExistence type="predicted"/>
<dbReference type="Proteomes" id="UP000002051">
    <property type="component" value="Chromosome 2"/>
</dbReference>
<accession>G7IS18</accession>
<sequence length="51" mass="5744">MSDIHSLAVCFEQKGKTPPARSTTATNSLILSEMLSSRWDLIDQWRPKPKA</sequence>
<dbReference type="PaxDb" id="3880-AES67798"/>
<dbReference type="EMBL" id="CM001218">
    <property type="protein sequence ID" value="AES67798.1"/>
    <property type="molecule type" value="Genomic_DNA"/>
</dbReference>
<protein>
    <submittedName>
        <fullName evidence="1 2">Uncharacterized protein</fullName>
    </submittedName>
</protein>
<dbReference type="AlphaFoldDB" id="G7IS18"/>
<keyword evidence="3" id="KW-1185">Reference proteome</keyword>